<protein>
    <submittedName>
        <fullName evidence="2">Uncharacterized protein</fullName>
    </submittedName>
</protein>
<evidence type="ECO:0000313" key="2">
    <source>
        <dbReference type="EMBL" id="KAF7152760.1"/>
    </source>
</evidence>
<dbReference type="AlphaFoldDB" id="A0A834LYH4"/>
<dbReference type="Proteomes" id="UP000626092">
    <property type="component" value="Unassembled WGS sequence"/>
</dbReference>
<reference evidence="2" key="1">
    <citation type="submission" date="2019-11" db="EMBL/GenBank/DDBJ databases">
        <authorList>
            <person name="Liu Y."/>
            <person name="Hou J."/>
            <person name="Li T.-Q."/>
            <person name="Guan C.-H."/>
            <person name="Wu X."/>
            <person name="Wu H.-Z."/>
            <person name="Ling F."/>
            <person name="Zhang R."/>
            <person name="Shi X.-G."/>
            <person name="Ren J.-P."/>
            <person name="Chen E.-F."/>
            <person name="Sun J.-M."/>
        </authorList>
    </citation>
    <scope>NUCLEOTIDE SEQUENCE</scope>
    <source>
        <strain evidence="2">Adult_tree_wgs_1</strain>
        <tissue evidence="2">Leaves</tissue>
    </source>
</reference>
<dbReference type="EMBL" id="WJXA01000001">
    <property type="protein sequence ID" value="KAF7152760.1"/>
    <property type="molecule type" value="Genomic_DNA"/>
</dbReference>
<keyword evidence="3" id="KW-1185">Reference proteome</keyword>
<gene>
    <name evidence="2" type="ORF">RHSIM_Rhsim01G0027400</name>
</gene>
<keyword evidence="1" id="KW-0812">Transmembrane</keyword>
<accession>A0A834LYH4</accession>
<keyword evidence="1" id="KW-1133">Transmembrane helix</keyword>
<evidence type="ECO:0000313" key="3">
    <source>
        <dbReference type="Proteomes" id="UP000626092"/>
    </source>
</evidence>
<sequence>MGLWQQQQEQRSFIVHGVEEFFDLAFQTLLYSWYNGSNNKNNREIERTVSSNLGSGASLVKDMVMGKLLIIMAAVAFAGTCLSLAWVYQGSRRHSEYGPIRTEEVY</sequence>
<dbReference type="OrthoDB" id="1893649at2759"/>
<evidence type="ECO:0000256" key="1">
    <source>
        <dbReference type="SAM" id="Phobius"/>
    </source>
</evidence>
<comment type="caution">
    <text evidence="2">The sequence shown here is derived from an EMBL/GenBank/DDBJ whole genome shotgun (WGS) entry which is preliminary data.</text>
</comment>
<organism evidence="2 3">
    <name type="scientific">Rhododendron simsii</name>
    <name type="common">Sims's rhododendron</name>
    <dbReference type="NCBI Taxonomy" id="118357"/>
    <lineage>
        <taxon>Eukaryota</taxon>
        <taxon>Viridiplantae</taxon>
        <taxon>Streptophyta</taxon>
        <taxon>Embryophyta</taxon>
        <taxon>Tracheophyta</taxon>
        <taxon>Spermatophyta</taxon>
        <taxon>Magnoliopsida</taxon>
        <taxon>eudicotyledons</taxon>
        <taxon>Gunneridae</taxon>
        <taxon>Pentapetalae</taxon>
        <taxon>asterids</taxon>
        <taxon>Ericales</taxon>
        <taxon>Ericaceae</taxon>
        <taxon>Ericoideae</taxon>
        <taxon>Rhodoreae</taxon>
        <taxon>Rhododendron</taxon>
    </lineage>
</organism>
<keyword evidence="1" id="KW-0472">Membrane</keyword>
<feature type="transmembrane region" description="Helical" evidence="1">
    <location>
        <begin position="68"/>
        <end position="88"/>
    </location>
</feature>
<name>A0A834LYH4_RHOSS</name>
<proteinExistence type="predicted"/>